<organism evidence="8 9">
    <name type="scientific">Syntrophobotulus glycolicus (strain DSM 8271 / FlGlyR)</name>
    <dbReference type="NCBI Taxonomy" id="645991"/>
    <lineage>
        <taxon>Bacteria</taxon>
        <taxon>Bacillati</taxon>
        <taxon>Bacillota</taxon>
        <taxon>Clostridia</taxon>
        <taxon>Eubacteriales</taxon>
        <taxon>Desulfitobacteriaceae</taxon>
        <taxon>Syntrophobotulus</taxon>
    </lineage>
</organism>
<dbReference type="eggNOG" id="COG0793">
    <property type="taxonomic scope" value="Bacteria"/>
</dbReference>
<dbReference type="NCBIfam" id="TIGR00225">
    <property type="entry name" value="prc"/>
    <property type="match status" value="1"/>
</dbReference>
<dbReference type="STRING" id="645991.Sgly_2588"/>
<dbReference type="RefSeq" id="WP_013625732.1">
    <property type="nucleotide sequence ID" value="NC_015172.1"/>
</dbReference>
<dbReference type="GO" id="GO:0004175">
    <property type="term" value="F:endopeptidase activity"/>
    <property type="evidence" value="ECO:0007669"/>
    <property type="project" value="TreeGrafter"/>
</dbReference>
<dbReference type="PANTHER" id="PTHR32060">
    <property type="entry name" value="TAIL-SPECIFIC PROTEASE"/>
    <property type="match status" value="1"/>
</dbReference>
<dbReference type="Pfam" id="PF13205">
    <property type="entry name" value="Big_5"/>
    <property type="match status" value="1"/>
</dbReference>
<evidence type="ECO:0000256" key="4">
    <source>
        <dbReference type="ARBA" id="ARBA00022801"/>
    </source>
</evidence>
<dbReference type="Gene3D" id="3.90.226.10">
    <property type="entry name" value="2-enoyl-CoA Hydratase, Chain A, domain 1"/>
    <property type="match status" value="1"/>
</dbReference>
<proteinExistence type="inferred from homology"/>
<dbReference type="CDD" id="cd06782">
    <property type="entry name" value="cpPDZ_CPP-like"/>
    <property type="match status" value="1"/>
</dbReference>
<dbReference type="Gene3D" id="2.30.42.10">
    <property type="match status" value="1"/>
</dbReference>
<dbReference type="InterPro" id="IPR004447">
    <property type="entry name" value="Peptidase_S41A"/>
</dbReference>
<keyword evidence="5 6" id="KW-0720">Serine protease</keyword>
<dbReference type="InterPro" id="IPR036034">
    <property type="entry name" value="PDZ_sf"/>
</dbReference>
<dbReference type="SMART" id="SM00245">
    <property type="entry name" value="TSPc"/>
    <property type="match status" value="1"/>
</dbReference>
<evidence type="ECO:0000313" key="9">
    <source>
        <dbReference type="Proteomes" id="UP000007488"/>
    </source>
</evidence>
<dbReference type="CDD" id="cd07560">
    <property type="entry name" value="Peptidase_S41_CPP"/>
    <property type="match status" value="1"/>
</dbReference>
<keyword evidence="9" id="KW-1185">Reference proteome</keyword>
<comment type="similarity">
    <text evidence="1 6">Belongs to the peptidase S41A family.</text>
</comment>
<dbReference type="AlphaFoldDB" id="F0SWM7"/>
<evidence type="ECO:0000256" key="1">
    <source>
        <dbReference type="ARBA" id="ARBA00009179"/>
    </source>
</evidence>
<gene>
    <name evidence="8" type="ordered locus">Sgly_2588</name>
</gene>
<dbReference type="GO" id="GO:0008236">
    <property type="term" value="F:serine-type peptidase activity"/>
    <property type="evidence" value="ECO:0007669"/>
    <property type="project" value="UniProtKB-KW"/>
</dbReference>
<evidence type="ECO:0000256" key="5">
    <source>
        <dbReference type="ARBA" id="ARBA00022825"/>
    </source>
</evidence>
<dbReference type="EMBL" id="CP002547">
    <property type="protein sequence ID" value="ADY56867.1"/>
    <property type="molecule type" value="Genomic_DNA"/>
</dbReference>
<name>F0SWM7_SYNGF</name>
<evidence type="ECO:0000256" key="6">
    <source>
        <dbReference type="RuleBase" id="RU004404"/>
    </source>
</evidence>
<evidence type="ECO:0000259" key="7">
    <source>
        <dbReference type="PROSITE" id="PS50106"/>
    </source>
</evidence>
<evidence type="ECO:0000256" key="3">
    <source>
        <dbReference type="ARBA" id="ARBA00022729"/>
    </source>
</evidence>
<dbReference type="HOGENOM" id="CLU_017295_3_1_9"/>
<dbReference type="Proteomes" id="UP000007488">
    <property type="component" value="Chromosome"/>
</dbReference>
<reference evidence="9" key="2">
    <citation type="submission" date="2011-02" db="EMBL/GenBank/DDBJ databases">
        <title>The complete genome of Syntrophobotulus glycolicus DSM 8271.</title>
        <authorList>
            <person name="Lucas S."/>
            <person name="Copeland A."/>
            <person name="Lapidus A."/>
            <person name="Bruce D."/>
            <person name="Goodwin L."/>
            <person name="Pitluck S."/>
            <person name="Kyrpides N."/>
            <person name="Mavromatis K."/>
            <person name="Pagani I."/>
            <person name="Ivanova N."/>
            <person name="Mikhailova N."/>
            <person name="Chertkov O."/>
            <person name="Held B."/>
            <person name="Detter J.C."/>
            <person name="Tapia R."/>
            <person name="Han C."/>
            <person name="Land M."/>
            <person name="Hauser L."/>
            <person name="Markowitz V."/>
            <person name="Cheng J.-F."/>
            <person name="Hugenholtz P."/>
            <person name="Woyke T."/>
            <person name="Wu D."/>
            <person name="Spring S."/>
            <person name="Schroeder M."/>
            <person name="Brambilla E."/>
            <person name="Klenk H.-P."/>
            <person name="Eisen J.A."/>
        </authorList>
    </citation>
    <scope>NUCLEOTIDE SEQUENCE [LARGE SCALE GENOMIC DNA]</scope>
    <source>
        <strain evidence="9">DSM 8271 / FlGlyR</strain>
    </source>
</reference>
<dbReference type="SUPFAM" id="SSF52096">
    <property type="entry name" value="ClpP/crotonase"/>
    <property type="match status" value="1"/>
</dbReference>
<dbReference type="GO" id="GO:0030288">
    <property type="term" value="C:outer membrane-bounded periplasmic space"/>
    <property type="evidence" value="ECO:0007669"/>
    <property type="project" value="TreeGrafter"/>
</dbReference>
<dbReference type="InterPro" id="IPR029045">
    <property type="entry name" value="ClpP/crotonase-like_dom_sf"/>
</dbReference>
<keyword evidence="4 6" id="KW-0378">Hydrolase</keyword>
<dbReference type="InterPro" id="IPR001478">
    <property type="entry name" value="PDZ"/>
</dbReference>
<dbReference type="Gene3D" id="3.30.750.44">
    <property type="match status" value="1"/>
</dbReference>
<evidence type="ECO:0000256" key="2">
    <source>
        <dbReference type="ARBA" id="ARBA00022670"/>
    </source>
</evidence>
<evidence type="ECO:0000313" key="8">
    <source>
        <dbReference type="EMBL" id="ADY56867.1"/>
    </source>
</evidence>
<dbReference type="InterPro" id="IPR005151">
    <property type="entry name" value="Tail-specific_protease"/>
</dbReference>
<keyword evidence="3" id="KW-0732">Signal</keyword>
<dbReference type="OrthoDB" id="9812068at2"/>
<dbReference type="GO" id="GO:0006508">
    <property type="term" value="P:proteolysis"/>
    <property type="evidence" value="ECO:0007669"/>
    <property type="project" value="UniProtKB-KW"/>
</dbReference>
<keyword evidence="2 6" id="KW-0645">Protease</keyword>
<dbReference type="SUPFAM" id="SSF50156">
    <property type="entry name" value="PDZ domain-like"/>
    <property type="match status" value="1"/>
</dbReference>
<dbReference type="GO" id="GO:0007165">
    <property type="term" value="P:signal transduction"/>
    <property type="evidence" value="ECO:0007669"/>
    <property type="project" value="TreeGrafter"/>
</dbReference>
<accession>F0SWM7</accession>
<dbReference type="InterPro" id="IPR032812">
    <property type="entry name" value="SbsA_Ig"/>
</dbReference>
<sequence length="560" mass="61335">MKIQKMKIINGKILNKPYLLASLTALIFMFGFLFGSPLRAYAGDSVLEEVKTILQYNFVDEVKPEVLDASSVEEAVNRLGDPNTQYLTAQEYNNLISTLDRSVTGIGIELEVVPQGILVTRVYAGYPADQAGIKEGDIMTEADGQSLAGQTSELIVSKIRGAEGTTVKVKLLRDGSPLELSIQRTVINLPQVEGVMLDKAIGYIGLYSFGDSASEQFGEAVKNLKGEGADCWIIDLRYNGGGYTKEAEEILGYFIKNQAAYYTKFRNQDYEEYLPVRQEFTLNDPVIILTNQYTASASEILTGALKDYGSALVMGENTYGSGRVKGLFTLSNGDIFKTSLSRFYSPLKTAIDVVGIKPQIDLTGTDELAAAVLMLNQRGLAQSSPNTGTGADRNGYLQVKAAGGDYVLSLAEMREEVFWQAANKILDALPASSLKIGSKNGWEAFPDSLLKDRQKVFYPGYLNNGKLDGVELNKTFTITFPEDLDRASVALDKVELIEVKTGERMPLELIFDGSSDQFKVLSTKLLSPQTEYWLVIHPGIKDTAGREHNGILATVLTAEK</sequence>
<dbReference type="KEGG" id="sgy:Sgly_2588"/>
<dbReference type="Pfam" id="PF03572">
    <property type="entry name" value="Peptidase_S41"/>
    <property type="match status" value="1"/>
</dbReference>
<dbReference type="PROSITE" id="PS50106">
    <property type="entry name" value="PDZ"/>
    <property type="match status" value="1"/>
</dbReference>
<dbReference type="Pfam" id="PF13180">
    <property type="entry name" value="PDZ_2"/>
    <property type="match status" value="1"/>
</dbReference>
<dbReference type="SMART" id="SM00228">
    <property type="entry name" value="PDZ"/>
    <property type="match status" value="1"/>
</dbReference>
<reference evidence="8 9" key="1">
    <citation type="journal article" date="2011" name="Stand. Genomic Sci.">
        <title>Complete genome sequence of Syntrophobotulus glycolicus type strain (FlGlyR).</title>
        <authorList>
            <person name="Han C."/>
            <person name="Mwirichia R."/>
            <person name="Chertkov O."/>
            <person name="Held B."/>
            <person name="Lapidus A."/>
            <person name="Nolan M."/>
            <person name="Lucas S."/>
            <person name="Hammon N."/>
            <person name="Deshpande S."/>
            <person name="Cheng J.F."/>
            <person name="Tapia R."/>
            <person name="Goodwin L."/>
            <person name="Pitluck S."/>
            <person name="Huntemann M."/>
            <person name="Liolios K."/>
            <person name="Ivanova N."/>
            <person name="Pagani I."/>
            <person name="Mavromatis K."/>
            <person name="Ovchinikova G."/>
            <person name="Pati A."/>
            <person name="Chen A."/>
            <person name="Palaniappan K."/>
            <person name="Land M."/>
            <person name="Hauser L."/>
            <person name="Brambilla E.M."/>
            <person name="Rohde M."/>
            <person name="Spring S."/>
            <person name="Sikorski J."/>
            <person name="Goker M."/>
            <person name="Woyke T."/>
            <person name="Bristow J."/>
            <person name="Eisen J.A."/>
            <person name="Markowitz V."/>
            <person name="Hugenholtz P."/>
            <person name="Kyrpides N.C."/>
            <person name="Klenk H.P."/>
            <person name="Detter J.C."/>
        </authorList>
    </citation>
    <scope>NUCLEOTIDE SEQUENCE [LARGE SCALE GENOMIC DNA]</scope>
    <source>
        <strain evidence="9">DSM 8271 / FlGlyR</strain>
    </source>
</reference>
<feature type="domain" description="PDZ" evidence="7">
    <location>
        <begin position="96"/>
        <end position="162"/>
    </location>
</feature>
<dbReference type="PANTHER" id="PTHR32060:SF22">
    <property type="entry name" value="CARBOXYL-TERMINAL-PROCESSING PEPTIDASE 3, CHLOROPLASTIC"/>
    <property type="match status" value="1"/>
</dbReference>
<protein>
    <submittedName>
        <fullName evidence="8">Carboxyl-terminal protease</fullName>
    </submittedName>
</protein>